<comment type="caution">
    <text evidence="1">The sequence shown here is derived from an EMBL/GenBank/DDBJ whole genome shotgun (WGS) entry which is preliminary data.</text>
</comment>
<evidence type="ECO:0000313" key="2">
    <source>
        <dbReference type="Proteomes" id="UP001143856"/>
    </source>
</evidence>
<reference evidence="1" key="1">
    <citation type="submission" date="2022-10" db="EMBL/GenBank/DDBJ databases">
        <title>Genome Sequence of Xylaria curta.</title>
        <authorList>
            <person name="Buettner E."/>
        </authorList>
    </citation>
    <scope>NUCLEOTIDE SEQUENCE</scope>
    <source>
        <strain evidence="1">Babe10</strain>
    </source>
</reference>
<organism evidence="1 2">
    <name type="scientific">Xylaria curta</name>
    <dbReference type="NCBI Taxonomy" id="42375"/>
    <lineage>
        <taxon>Eukaryota</taxon>
        <taxon>Fungi</taxon>
        <taxon>Dikarya</taxon>
        <taxon>Ascomycota</taxon>
        <taxon>Pezizomycotina</taxon>
        <taxon>Sordariomycetes</taxon>
        <taxon>Xylariomycetidae</taxon>
        <taxon>Xylariales</taxon>
        <taxon>Xylariaceae</taxon>
        <taxon>Xylaria</taxon>
    </lineage>
</organism>
<protein>
    <submittedName>
        <fullName evidence="1">Uncharacterized protein</fullName>
    </submittedName>
</protein>
<dbReference type="EMBL" id="JAPDGR010001147">
    <property type="protein sequence ID" value="KAJ2985187.1"/>
    <property type="molecule type" value="Genomic_DNA"/>
</dbReference>
<proteinExistence type="predicted"/>
<sequence>MPEFFNLNTPHGPHTGSDRRHEGHTQEYQQGGGAVPLAPPRNMLPVDLIGGPATKIMDVSKDLLSVSDMKEELKDNKIFRFEKVVDKDRLDDHGRPKLHGWEQAIRTEDRSISKKAATEKIRELNYRTKDVLDKKSSLTPPLKRQLDRTLEELMSQEPDLANFHWLLVQIDHQLRPIEPYYYISSTHQHGRGHRHSTYHLTSKRKSHSRSRSSSSRHSKRRVYERLSLTAYFQRAPRPGVNIPRLWEEKRRATSVKQHSNNNNPITTKIKTKTSGQHNNNPIRTNARHNNLTKLRPSAQCNNNNKPIITSFKISGRYNNPIITNLRRSIMEAEGKVHRRVSINSHSRTGQ</sequence>
<dbReference type="Proteomes" id="UP001143856">
    <property type="component" value="Unassembled WGS sequence"/>
</dbReference>
<accession>A0ACC1P0N4</accession>
<gene>
    <name evidence="1" type="ORF">NUW58_g5670</name>
</gene>
<name>A0ACC1P0N4_9PEZI</name>
<evidence type="ECO:0000313" key="1">
    <source>
        <dbReference type="EMBL" id="KAJ2985187.1"/>
    </source>
</evidence>
<keyword evidence="2" id="KW-1185">Reference proteome</keyword>